<evidence type="ECO:0000256" key="2">
    <source>
        <dbReference type="ARBA" id="ARBA00001947"/>
    </source>
</evidence>
<evidence type="ECO:0000313" key="21">
    <source>
        <dbReference type="EMBL" id="GGX72084.1"/>
    </source>
</evidence>
<keyword evidence="9" id="KW-0028">Amino-acid biosynthesis</keyword>
<keyword evidence="16" id="KW-0170">Cobalt</keyword>
<keyword evidence="11 19" id="KW-0808">Transferase</keyword>
<gene>
    <name evidence="21" type="ORF">GCM10011309_22940</name>
</gene>
<dbReference type="PROSITE" id="PS50970">
    <property type="entry name" value="HCY"/>
    <property type="match status" value="1"/>
</dbReference>
<evidence type="ECO:0000313" key="22">
    <source>
        <dbReference type="Proteomes" id="UP000600865"/>
    </source>
</evidence>
<keyword evidence="22" id="KW-1185">Reference proteome</keyword>
<dbReference type="GO" id="GO:0046872">
    <property type="term" value="F:metal ion binding"/>
    <property type="evidence" value="ECO:0007669"/>
    <property type="project" value="UniProtKB-KW"/>
</dbReference>
<comment type="caution">
    <text evidence="21">The sequence shown here is derived from an EMBL/GenBank/DDBJ whole genome shotgun (WGS) entry which is preliminary data.</text>
</comment>
<feature type="binding site" evidence="19">
    <location>
        <position position="312"/>
    </location>
    <ligand>
        <name>Zn(2+)</name>
        <dbReference type="ChEBI" id="CHEBI:29105"/>
    </ligand>
</feature>
<keyword evidence="8 19" id="KW-0489">Methyltransferase</keyword>
<evidence type="ECO:0000256" key="14">
    <source>
        <dbReference type="ARBA" id="ARBA00022833"/>
    </source>
</evidence>
<dbReference type="Pfam" id="PF02574">
    <property type="entry name" value="S-methyl_trans"/>
    <property type="match status" value="1"/>
</dbReference>
<dbReference type="GO" id="GO:0005829">
    <property type="term" value="C:cytosol"/>
    <property type="evidence" value="ECO:0007669"/>
    <property type="project" value="TreeGrafter"/>
</dbReference>
<comment type="similarity">
    <text evidence="5">Belongs to the vitamin-B12 dependent methionine synthase family.</text>
</comment>
<comment type="cofactor">
    <cofactor evidence="3">
        <name>methylcob(III)alamin</name>
        <dbReference type="ChEBI" id="CHEBI:28115"/>
    </cofactor>
</comment>
<evidence type="ECO:0000256" key="16">
    <source>
        <dbReference type="ARBA" id="ARBA00023285"/>
    </source>
</evidence>
<keyword evidence="15" id="KW-0486">Methionine biosynthesis</keyword>
<evidence type="ECO:0000256" key="8">
    <source>
        <dbReference type="ARBA" id="ARBA00022603"/>
    </source>
</evidence>
<comment type="catalytic activity">
    <reaction evidence="1">
        <text>(6S)-5-methyl-5,6,7,8-tetrahydrofolate + L-homocysteine = (6S)-5,6,7,8-tetrahydrofolate + L-methionine</text>
        <dbReference type="Rhea" id="RHEA:11172"/>
        <dbReference type="ChEBI" id="CHEBI:18608"/>
        <dbReference type="ChEBI" id="CHEBI:57453"/>
        <dbReference type="ChEBI" id="CHEBI:57844"/>
        <dbReference type="ChEBI" id="CHEBI:58199"/>
        <dbReference type="EC" id="2.1.1.13"/>
    </reaction>
</comment>
<feature type="binding site" evidence="19">
    <location>
        <position position="313"/>
    </location>
    <ligand>
        <name>Zn(2+)</name>
        <dbReference type="ChEBI" id="CHEBI:29105"/>
    </ligand>
</feature>
<evidence type="ECO:0000256" key="4">
    <source>
        <dbReference type="ARBA" id="ARBA00005178"/>
    </source>
</evidence>
<evidence type="ECO:0000259" key="20">
    <source>
        <dbReference type="PROSITE" id="PS50970"/>
    </source>
</evidence>
<evidence type="ECO:0000256" key="7">
    <source>
        <dbReference type="ARBA" id="ARBA00013998"/>
    </source>
</evidence>
<evidence type="ECO:0000256" key="17">
    <source>
        <dbReference type="ARBA" id="ARBA00025552"/>
    </source>
</evidence>
<feature type="binding site" evidence="19">
    <location>
        <position position="249"/>
    </location>
    <ligand>
        <name>Zn(2+)</name>
        <dbReference type="ChEBI" id="CHEBI:29105"/>
    </ligand>
</feature>
<comment type="function">
    <text evidence="17">Catalyzes the transfer of a methyl group from methyl-cobalamin to homocysteine, yielding enzyme-bound cob(I)alamin and methionine. Subsequently, remethylates the cofactor using methyltetrahydrofolate.</text>
</comment>
<dbReference type="GO" id="GO:0031419">
    <property type="term" value="F:cobalamin binding"/>
    <property type="evidence" value="ECO:0007669"/>
    <property type="project" value="UniProtKB-KW"/>
</dbReference>
<dbReference type="GO" id="GO:0008705">
    <property type="term" value="F:methionine synthase activity"/>
    <property type="evidence" value="ECO:0007669"/>
    <property type="project" value="UniProtKB-EC"/>
</dbReference>
<dbReference type="InterPro" id="IPR036589">
    <property type="entry name" value="HCY_dom_sf"/>
</dbReference>
<dbReference type="GO" id="GO:0050667">
    <property type="term" value="P:homocysteine metabolic process"/>
    <property type="evidence" value="ECO:0007669"/>
    <property type="project" value="TreeGrafter"/>
</dbReference>
<dbReference type="Proteomes" id="UP000600865">
    <property type="component" value="Unassembled WGS sequence"/>
</dbReference>
<keyword evidence="10" id="KW-0846">Cobalamin</keyword>
<sequence>MSRSANIWDDITAASANRILMLDGAMGTMLQKQQLEEEDFRGSRFADWPSPLKGNNDLLVLTKPEAVRSVHDAFLAAGADLIETNSFNATSISQDDYGMAELAPEIARASALVARAAADAWTEKTPEKPRAVLGSIGPMNKTLSISPKVEDPGYRDVTFDEVKDAYIEQITAIIDIVDAILIETVFDTLNCKAAIAACRETFVAVGYEKPIIISGTITDRSGRTLSGQTAEAFYISIAHAKPWAVGLNCALGADEMRPHIEAISRVAETRVIAFPNAGLPNAFGEYDESPADMTAQIAPWIEGGVVNILGGCCGTTPDHIAAIAKAAATGTPRVPVGPKPTLRLSGLEPFQIAV</sequence>
<protein>
    <recommendedName>
        <fullName evidence="7">Methionine synthase</fullName>
        <ecNumber evidence="6">2.1.1.13</ecNumber>
    </recommendedName>
    <alternativeName>
        <fullName evidence="18">5-methyltetrahydrofolate--homocysteine methyltransferase</fullName>
    </alternativeName>
</protein>
<dbReference type="InterPro" id="IPR050554">
    <property type="entry name" value="Met_Synthase/Corrinoid"/>
</dbReference>
<evidence type="ECO:0000256" key="1">
    <source>
        <dbReference type="ARBA" id="ARBA00001700"/>
    </source>
</evidence>
<reference evidence="21 22" key="1">
    <citation type="journal article" date="2014" name="Int. J. Syst. Evol. Microbiol.">
        <title>Complete genome sequence of Corynebacterium casei LMG S-19264T (=DSM 44701T), isolated from a smear-ripened cheese.</title>
        <authorList>
            <consortium name="US DOE Joint Genome Institute (JGI-PGF)"/>
            <person name="Walter F."/>
            <person name="Albersmeier A."/>
            <person name="Kalinowski J."/>
            <person name="Ruckert C."/>
        </authorList>
    </citation>
    <scope>NUCLEOTIDE SEQUENCE [LARGE SCALE GENOMIC DNA]</scope>
    <source>
        <strain evidence="21 22">KCTC 23968</strain>
    </source>
</reference>
<evidence type="ECO:0000256" key="5">
    <source>
        <dbReference type="ARBA" id="ARBA00010398"/>
    </source>
</evidence>
<dbReference type="InterPro" id="IPR003726">
    <property type="entry name" value="HCY_dom"/>
</dbReference>
<dbReference type="Gene3D" id="3.20.20.330">
    <property type="entry name" value="Homocysteine-binding-like domain"/>
    <property type="match status" value="1"/>
</dbReference>
<keyword evidence="14 19" id="KW-0862">Zinc</keyword>
<dbReference type="PANTHER" id="PTHR45833">
    <property type="entry name" value="METHIONINE SYNTHASE"/>
    <property type="match status" value="1"/>
</dbReference>
<evidence type="ECO:0000256" key="19">
    <source>
        <dbReference type="PROSITE-ProRule" id="PRU00333"/>
    </source>
</evidence>
<evidence type="ECO:0000256" key="6">
    <source>
        <dbReference type="ARBA" id="ARBA00012032"/>
    </source>
</evidence>
<name>A0A918KSU7_9PROT</name>
<evidence type="ECO:0000256" key="13">
    <source>
        <dbReference type="ARBA" id="ARBA00022723"/>
    </source>
</evidence>
<proteinExistence type="inferred from homology"/>
<dbReference type="FunFam" id="3.20.20.330:FF:000001">
    <property type="entry name" value="Methionine synthase"/>
    <property type="match status" value="1"/>
</dbReference>
<dbReference type="GO" id="GO:0032259">
    <property type="term" value="P:methylation"/>
    <property type="evidence" value="ECO:0007669"/>
    <property type="project" value="UniProtKB-KW"/>
</dbReference>
<organism evidence="21 22">
    <name type="scientific">Litorimonas cladophorae</name>
    <dbReference type="NCBI Taxonomy" id="1220491"/>
    <lineage>
        <taxon>Bacteria</taxon>
        <taxon>Pseudomonadati</taxon>
        <taxon>Pseudomonadota</taxon>
        <taxon>Alphaproteobacteria</taxon>
        <taxon>Maricaulales</taxon>
        <taxon>Robiginitomaculaceae</taxon>
    </lineage>
</organism>
<evidence type="ECO:0000256" key="18">
    <source>
        <dbReference type="ARBA" id="ARBA00031040"/>
    </source>
</evidence>
<dbReference type="EC" id="2.1.1.13" evidence="6"/>
<dbReference type="EMBL" id="BMYV01000002">
    <property type="protein sequence ID" value="GGX72084.1"/>
    <property type="molecule type" value="Genomic_DNA"/>
</dbReference>
<keyword evidence="12" id="KW-0949">S-adenosyl-L-methionine</keyword>
<feature type="domain" description="Hcy-binding" evidence="20">
    <location>
        <begin position="8"/>
        <end position="327"/>
    </location>
</feature>
<dbReference type="SUPFAM" id="SSF82282">
    <property type="entry name" value="Homocysteine S-methyltransferase"/>
    <property type="match status" value="1"/>
</dbReference>
<dbReference type="AlphaFoldDB" id="A0A918KSU7"/>
<evidence type="ECO:0000256" key="12">
    <source>
        <dbReference type="ARBA" id="ARBA00022691"/>
    </source>
</evidence>
<evidence type="ECO:0000256" key="10">
    <source>
        <dbReference type="ARBA" id="ARBA00022628"/>
    </source>
</evidence>
<keyword evidence="13 19" id="KW-0479">Metal-binding</keyword>
<evidence type="ECO:0000256" key="3">
    <source>
        <dbReference type="ARBA" id="ARBA00001956"/>
    </source>
</evidence>
<evidence type="ECO:0000256" key="9">
    <source>
        <dbReference type="ARBA" id="ARBA00022605"/>
    </source>
</evidence>
<accession>A0A918KSU7</accession>
<dbReference type="GO" id="GO:0046653">
    <property type="term" value="P:tetrahydrofolate metabolic process"/>
    <property type="evidence" value="ECO:0007669"/>
    <property type="project" value="TreeGrafter"/>
</dbReference>
<dbReference type="PANTHER" id="PTHR45833:SF1">
    <property type="entry name" value="METHIONINE SYNTHASE"/>
    <property type="match status" value="1"/>
</dbReference>
<comment type="cofactor">
    <cofactor evidence="2 19">
        <name>Zn(2+)</name>
        <dbReference type="ChEBI" id="CHEBI:29105"/>
    </cofactor>
</comment>
<evidence type="ECO:0000256" key="11">
    <source>
        <dbReference type="ARBA" id="ARBA00022679"/>
    </source>
</evidence>
<evidence type="ECO:0000256" key="15">
    <source>
        <dbReference type="ARBA" id="ARBA00023167"/>
    </source>
</evidence>
<comment type="pathway">
    <text evidence="4">Amino-acid biosynthesis; L-methionine biosynthesis via de novo pathway; L-methionine from L-homocysteine (MetH route): step 1/1.</text>
</comment>